<dbReference type="Pfam" id="PF03073">
    <property type="entry name" value="TspO_MBR"/>
    <property type="match status" value="1"/>
</dbReference>
<protein>
    <submittedName>
        <fullName evidence="7">TspO and MBR like protein</fullName>
    </submittedName>
</protein>
<dbReference type="PIRSF" id="PIRSF005859">
    <property type="entry name" value="PBR"/>
    <property type="match status" value="1"/>
</dbReference>
<dbReference type="PANTHER" id="PTHR10057:SF0">
    <property type="entry name" value="TRANSLOCATOR PROTEIN"/>
    <property type="match status" value="1"/>
</dbReference>
<organism evidence="7 8">
    <name type="scientific">Treponema saccharophilum DSM 2985</name>
    <dbReference type="NCBI Taxonomy" id="907348"/>
    <lineage>
        <taxon>Bacteria</taxon>
        <taxon>Pseudomonadati</taxon>
        <taxon>Spirochaetota</taxon>
        <taxon>Spirochaetia</taxon>
        <taxon>Spirochaetales</taxon>
        <taxon>Treponemataceae</taxon>
        <taxon>Treponema</taxon>
    </lineage>
</organism>
<feature type="transmembrane region" description="Helical" evidence="6">
    <location>
        <begin position="50"/>
        <end position="73"/>
    </location>
</feature>
<evidence type="ECO:0000313" key="7">
    <source>
        <dbReference type="EMBL" id="EIC02628.1"/>
    </source>
</evidence>
<dbReference type="RefSeq" id="WP_002702759.1">
    <property type="nucleotide sequence ID" value="NZ_AGRW01000036.1"/>
</dbReference>
<keyword evidence="5 6" id="KW-0472">Membrane</keyword>
<dbReference type="OrthoDB" id="9795496at2"/>
<dbReference type="EMBL" id="AGRW01000036">
    <property type="protein sequence ID" value="EIC02628.1"/>
    <property type="molecule type" value="Genomic_DNA"/>
</dbReference>
<evidence type="ECO:0000256" key="6">
    <source>
        <dbReference type="SAM" id="Phobius"/>
    </source>
</evidence>
<dbReference type="PANTHER" id="PTHR10057">
    <property type="entry name" value="PERIPHERAL-TYPE BENZODIAZEPINE RECEPTOR"/>
    <property type="match status" value="1"/>
</dbReference>
<evidence type="ECO:0000256" key="3">
    <source>
        <dbReference type="ARBA" id="ARBA00022692"/>
    </source>
</evidence>
<comment type="subcellular location">
    <subcellularLocation>
        <location evidence="1">Membrane</location>
        <topology evidence="1">Multi-pass membrane protein</topology>
    </subcellularLocation>
</comment>
<evidence type="ECO:0000256" key="5">
    <source>
        <dbReference type="ARBA" id="ARBA00023136"/>
    </source>
</evidence>
<dbReference type="Gene3D" id="1.20.1260.100">
    <property type="entry name" value="TspO/MBR protein"/>
    <property type="match status" value="1"/>
</dbReference>
<dbReference type="eggNOG" id="COG3476">
    <property type="taxonomic scope" value="Bacteria"/>
</dbReference>
<comment type="caution">
    <text evidence="7">The sequence shown here is derived from an EMBL/GenBank/DDBJ whole genome shotgun (WGS) entry which is preliminary data.</text>
</comment>
<feature type="transmembrane region" description="Helical" evidence="6">
    <location>
        <begin position="110"/>
        <end position="129"/>
    </location>
</feature>
<dbReference type="FunFam" id="1.20.1260.100:FF:000001">
    <property type="entry name" value="translocator protein 2"/>
    <property type="match status" value="1"/>
</dbReference>
<keyword evidence="3 6" id="KW-0812">Transmembrane</keyword>
<name>H7EIH7_9SPIR</name>
<keyword evidence="8" id="KW-1185">Reference proteome</keyword>
<feature type="transmembrane region" description="Helical" evidence="6">
    <location>
        <begin position="85"/>
        <end position="104"/>
    </location>
</feature>
<dbReference type="InterPro" id="IPR004307">
    <property type="entry name" value="TspO_MBR"/>
</dbReference>
<evidence type="ECO:0000256" key="2">
    <source>
        <dbReference type="ARBA" id="ARBA00007524"/>
    </source>
</evidence>
<dbReference type="AlphaFoldDB" id="H7EIH7"/>
<evidence type="ECO:0000313" key="8">
    <source>
        <dbReference type="Proteomes" id="UP000003571"/>
    </source>
</evidence>
<evidence type="ECO:0000256" key="4">
    <source>
        <dbReference type="ARBA" id="ARBA00022989"/>
    </source>
</evidence>
<dbReference type="STRING" id="907348.TresaDRAFT_1908"/>
<dbReference type="GO" id="GO:0016020">
    <property type="term" value="C:membrane"/>
    <property type="evidence" value="ECO:0007669"/>
    <property type="project" value="UniProtKB-SubCell"/>
</dbReference>
<dbReference type="InterPro" id="IPR038330">
    <property type="entry name" value="TspO/MBR-related_sf"/>
</dbReference>
<accession>H7EIH7</accession>
<comment type="similarity">
    <text evidence="2">Belongs to the TspO/BZRP family.</text>
</comment>
<reference evidence="7 8" key="1">
    <citation type="submission" date="2011-09" db="EMBL/GenBank/DDBJ databases">
        <title>The draft genome of Treponema saccharophilum DSM 2985.</title>
        <authorList>
            <consortium name="US DOE Joint Genome Institute (JGI-PGF)"/>
            <person name="Lucas S."/>
            <person name="Copeland A."/>
            <person name="Lapidus A."/>
            <person name="Glavina del Rio T."/>
            <person name="Dalin E."/>
            <person name="Tice H."/>
            <person name="Bruce D."/>
            <person name="Goodwin L."/>
            <person name="Pitluck S."/>
            <person name="Peters L."/>
            <person name="Kyrpides N."/>
            <person name="Mavromatis K."/>
            <person name="Ivanova N."/>
            <person name="Markowitz V."/>
            <person name="Cheng J.-F."/>
            <person name="Hugenholtz P."/>
            <person name="Woyke T."/>
            <person name="Wu D."/>
            <person name="Gronow S."/>
            <person name="Wellnitz S."/>
            <person name="Brambilla E."/>
            <person name="Klenk H.-P."/>
            <person name="Eisen J.A."/>
        </authorList>
    </citation>
    <scope>NUCLEOTIDE SEQUENCE [LARGE SCALE GENOMIC DNA]</scope>
    <source>
        <strain evidence="7 8">DSM 2985</strain>
    </source>
</reference>
<proteinExistence type="inferred from homology"/>
<dbReference type="GO" id="GO:0033013">
    <property type="term" value="P:tetrapyrrole metabolic process"/>
    <property type="evidence" value="ECO:0007669"/>
    <property type="project" value="UniProtKB-ARBA"/>
</dbReference>
<dbReference type="CDD" id="cd15904">
    <property type="entry name" value="TSPO_MBR"/>
    <property type="match status" value="1"/>
</dbReference>
<gene>
    <name evidence="7" type="ORF">TresaDRAFT_1908</name>
</gene>
<feature type="transmembrane region" description="Helical" evidence="6">
    <location>
        <begin position="141"/>
        <end position="161"/>
    </location>
</feature>
<keyword evidence="4 6" id="KW-1133">Transmembrane helix</keyword>
<sequence length="162" mass="17321">MNERKRGTKAAAAIAVAIPLAAGGLSALISSDAMRQYASMPKPPLSPPPWVFPLAWTILYALMGAASFLIYASSEEKKEGARKKALALYALQLFLNFIWSPLFFNGGMARLSLAVLILLWMSVAALIFFAGKTGKAPAALLIPYLAWLTFAGYLNAAVAIAQ</sequence>
<dbReference type="PATRIC" id="fig|907348.3.peg.622"/>
<evidence type="ECO:0000256" key="1">
    <source>
        <dbReference type="ARBA" id="ARBA00004141"/>
    </source>
</evidence>
<dbReference type="Proteomes" id="UP000003571">
    <property type="component" value="Unassembled WGS sequence"/>
</dbReference>